<dbReference type="NCBIfam" id="TIGR00152">
    <property type="entry name" value="dephospho-CoA kinase"/>
    <property type="match status" value="1"/>
</dbReference>
<evidence type="ECO:0000256" key="6">
    <source>
        <dbReference type="NCBIfam" id="TIGR00152"/>
    </source>
</evidence>
<dbReference type="EMBL" id="JADIMO010000107">
    <property type="protein sequence ID" value="MBO8445704.1"/>
    <property type="molecule type" value="Genomic_DNA"/>
</dbReference>
<dbReference type="Pfam" id="PF01121">
    <property type="entry name" value="CoaE"/>
    <property type="match status" value="1"/>
</dbReference>
<dbReference type="GO" id="GO:0015937">
    <property type="term" value="P:coenzyme A biosynthetic process"/>
    <property type="evidence" value="ECO:0007669"/>
    <property type="project" value="UniProtKB-UniRule"/>
</dbReference>
<reference evidence="7" key="2">
    <citation type="journal article" date="2021" name="PeerJ">
        <title>Extensive microbial diversity within the chicken gut microbiome revealed by metagenomics and culture.</title>
        <authorList>
            <person name="Gilroy R."/>
            <person name="Ravi A."/>
            <person name="Getino M."/>
            <person name="Pursley I."/>
            <person name="Horton D.L."/>
            <person name="Alikhan N.F."/>
            <person name="Baker D."/>
            <person name="Gharbi K."/>
            <person name="Hall N."/>
            <person name="Watson M."/>
            <person name="Adriaenssens E.M."/>
            <person name="Foster-Nyarko E."/>
            <person name="Jarju S."/>
            <person name="Secka A."/>
            <person name="Antonio M."/>
            <person name="Oren A."/>
            <person name="Chaudhuri R.R."/>
            <person name="La Ragione R."/>
            <person name="Hildebrand F."/>
            <person name="Pallen M.J."/>
        </authorList>
    </citation>
    <scope>NUCLEOTIDE SEQUENCE</scope>
    <source>
        <strain evidence="7">D5-748</strain>
    </source>
</reference>
<keyword evidence="2 5" id="KW-0547">Nucleotide-binding</keyword>
<keyword evidence="5 7" id="KW-0418">Kinase</keyword>
<keyword evidence="5 7" id="KW-0808">Transferase</keyword>
<dbReference type="SUPFAM" id="SSF52540">
    <property type="entry name" value="P-loop containing nucleoside triphosphate hydrolases"/>
    <property type="match status" value="1"/>
</dbReference>
<keyword evidence="4 5" id="KW-0173">Coenzyme A biosynthesis</keyword>
<evidence type="ECO:0000256" key="3">
    <source>
        <dbReference type="ARBA" id="ARBA00022840"/>
    </source>
</evidence>
<evidence type="ECO:0000256" key="4">
    <source>
        <dbReference type="ARBA" id="ARBA00022993"/>
    </source>
</evidence>
<comment type="caution">
    <text evidence="7">The sequence shown here is derived from an EMBL/GenBank/DDBJ whole genome shotgun (WGS) entry which is preliminary data.</text>
</comment>
<comment type="catalytic activity">
    <reaction evidence="5">
        <text>3'-dephospho-CoA + ATP = ADP + CoA + H(+)</text>
        <dbReference type="Rhea" id="RHEA:18245"/>
        <dbReference type="ChEBI" id="CHEBI:15378"/>
        <dbReference type="ChEBI" id="CHEBI:30616"/>
        <dbReference type="ChEBI" id="CHEBI:57287"/>
        <dbReference type="ChEBI" id="CHEBI:57328"/>
        <dbReference type="ChEBI" id="CHEBI:456216"/>
        <dbReference type="EC" id="2.7.1.24"/>
    </reaction>
</comment>
<dbReference type="Proteomes" id="UP000823619">
    <property type="component" value="Unassembled WGS sequence"/>
</dbReference>
<comment type="similarity">
    <text evidence="1 5">Belongs to the CoaE family.</text>
</comment>
<organism evidence="7 8">
    <name type="scientific">Candidatus Cryptobacteroides merdavium</name>
    <dbReference type="NCBI Taxonomy" id="2840769"/>
    <lineage>
        <taxon>Bacteria</taxon>
        <taxon>Pseudomonadati</taxon>
        <taxon>Bacteroidota</taxon>
        <taxon>Bacteroidia</taxon>
        <taxon>Bacteroidales</taxon>
        <taxon>Candidatus Cryptobacteroides</taxon>
    </lineage>
</organism>
<proteinExistence type="inferred from homology"/>
<dbReference type="PANTHER" id="PTHR10695">
    <property type="entry name" value="DEPHOSPHO-COA KINASE-RELATED"/>
    <property type="match status" value="1"/>
</dbReference>
<dbReference type="InterPro" id="IPR001977">
    <property type="entry name" value="Depp_CoAkinase"/>
</dbReference>
<dbReference type="GO" id="GO:0005737">
    <property type="term" value="C:cytoplasm"/>
    <property type="evidence" value="ECO:0007669"/>
    <property type="project" value="UniProtKB-SubCell"/>
</dbReference>
<name>A0A9D9EIK6_9BACT</name>
<gene>
    <name evidence="5 7" type="primary">coaE</name>
    <name evidence="7" type="ORF">IAC23_08450</name>
</gene>
<sequence length="219" mass="24421">MRTLVITGGIGSGKSSVCALLEGRGVPVYDSDSRTKALYDNDRELLERIGSAMGCRITDDEGLLDRKLLASMIFSDGRLLDKLESVVHPAVLDDFIQWKLLQEREICWNDAAGEVPFVVMESAIILEKPLFRNVADKVLLVDAPYQVRLARASKRDGAAPEEVERRMARQPLLNAFSLGLERPDADFVLTNDGEYGALDAKVDSLLHILWKNENKCIYI</sequence>
<dbReference type="AlphaFoldDB" id="A0A9D9EIK6"/>
<evidence type="ECO:0000256" key="2">
    <source>
        <dbReference type="ARBA" id="ARBA00022741"/>
    </source>
</evidence>
<dbReference type="InterPro" id="IPR027417">
    <property type="entry name" value="P-loop_NTPase"/>
</dbReference>
<keyword evidence="5" id="KW-0963">Cytoplasm</keyword>
<reference evidence="7" key="1">
    <citation type="submission" date="2020-10" db="EMBL/GenBank/DDBJ databases">
        <authorList>
            <person name="Gilroy R."/>
        </authorList>
    </citation>
    <scope>NUCLEOTIDE SEQUENCE</scope>
    <source>
        <strain evidence="7">D5-748</strain>
    </source>
</reference>
<keyword evidence="3 5" id="KW-0067">ATP-binding</keyword>
<dbReference type="GO" id="GO:0004140">
    <property type="term" value="F:dephospho-CoA kinase activity"/>
    <property type="evidence" value="ECO:0007669"/>
    <property type="project" value="UniProtKB-UniRule"/>
</dbReference>
<protein>
    <recommendedName>
        <fullName evidence="5 6">Dephospho-CoA kinase</fullName>
        <ecNumber evidence="5 6">2.7.1.24</ecNumber>
    </recommendedName>
    <alternativeName>
        <fullName evidence="5">Dephosphocoenzyme A kinase</fullName>
    </alternativeName>
</protein>
<dbReference type="PANTHER" id="PTHR10695:SF46">
    <property type="entry name" value="BIFUNCTIONAL COENZYME A SYNTHASE-RELATED"/>
    <property type="match status" value="1"/>
</dbReference>
<dbReference type="CDD" id="cd02022">
    <property type="entry name" value="DPCK"/>
    <property type="match status" value="1"/>
</dbReference>
<evidence type="ECO:0000313" key="8">
    <source>
        <dbReference type="Proteomes" id="UP000823619"/>
    </source>
</evidence>
<evidence type="ECO:0000256" key="5">
    <source>
        <dbReference type="HAMAP-Rule" id="MF_00376"/>
    </source>
</evidence>
<comment type="subcellular location">
    <subcellularLocation>
        <location evidence="5">Cytoplasm</location>
    </subcellularLocation>
</comment>
<dbReference type="HAMAP" id="MF_00376">
    <property type="entry name" value="Dephospho_CoA_kinase"/>
    <property type="match status" value="1"/>
</dbReference>
<dbReference type="PROSITE" id="PS51219">
    <property type="entry name" value="DPCK"/>
    <property type="match status" value="1"/>
</dbReference>
<feature type="binding site" evidence="5">
    <location>
        <begin position="11"/>
        <end position="16"/>
    </location>
    <ligand>
        <name>ATP</name>
        <dbReference type="ChEBI" id="CHEBI:30616"/>
    </ligand>
</feature>
<dbReference type="EC" id="2.7.1.24" evidence="5 6"/>
<evidence type="ECO:0000256" key="1">
    <source>
        <dbReference type="ARBA" id="ARBA00009018"/>
    </source>
</evidence>
<dbReference type="GO" id="GO:0005524">
    <property type="term" value="F:ATP binding"/>
    <property type="evidence" value="ECO:0007669"/>
    <property type="project" value="UniProtKB-UniRule"/>
</dbReference>
<evidence type="ECO:0000313" key="7">
    <source>
        <dbReference type="EMBL" id="MBO8445704.1"/>
    </source>
</evidence>
<accession>A0A9D9EIK6</accession>
<dbReference type="Gene3D" id="3.40.50.300">
    <property type="entry name" value="P-loop containing nucleotide triphosphate hydrolases"/>
    <property type="match status" value="1"/>
</dbReference>
<comment type="pathway">
    <text evidence="5">Cofactor biosynthesis; coenzyme A biosynthesis; CoA from (R)-pantothenate: step 5/5.</text>
</comment>
<comment type="function">
    <text evidence="5">Catalyzes the phosphorylation of the 3'-hydroxyl group of dephosphocoenzyme A to form coenzyme A.</text>
</comment>